<reference evidence="1 2" key="1">
    <citation type="submission" date="2015-02" db="EMBL/GenBank/DDBJ databases">
        <title>Improved understanding of the partial-nitritation anammox process through 23 genomes representing the majority of the microbial community.</title>
        <authorList>
            <person name="Speth D.R."/>
            <person name="In T Zandt M."/>
            <person name="Guerrero Cruz S."/>
            <person name="Jetten M.S."/>
            <person name="Dutilh B.E."/>
        </authorList>
    </citation>
    <scope>NUCLEOTIDE SEQUENCE [LARGE SCALE GENOMIC DNA]</scope>
    <source>
        <strain evidence="1">OLB20</strain>
    </source>
</reference>
<dbReference type="AlphaFoldDB" id="A0A136LYB6"/>
<protein>
    <submittedName>
        <fullName evidence="1">Uncharacterized protein</fullName>
    </submittedName>
</protein>
<sequence>MTQSERHARLILANTAGIGRAAYTTIIERFGSASSFLSDSSSHVYKKIC</sequence>
<dbReference type="EMBL" id="JYNZ01000003">
    <property type="protein sequence ID" value="KXK26660.1"/>
    <property type="molecule type" value="Genomic_DNA"/>
</dbReference>
<evidence type="ECO:0000313" key="1">
    <source>
        <dbReference type="EMBL" id="KXK26660.1"/>
    </source>
</evidence>
<accession>A0A136LYB6</accession>
<comment type="caution">
    <text evidence="1">The sequence shown here is derived from an EMBL/GenBank/DDBJ whole genome shotgun (WGS) entry which is preliminary data.</text>
</comment>
<dbReference type="Proteomes" id="UP000070457">
    <property type="component" value="Unassembled WGS sequence"/>
</dbReference>
<organism evidence="1 2">
    <name type="scientific">candidate division WS6 bacterium OLB20</name>
    <dbReference type="NCBI Taxonomy" id="1617426"/>
    <lineage>
        <taxon>Bacteria</taxon>
        <taxon>Candidatus Dojkabacteria</taxon>
    </lineage>
</organism>
<proteinExistence type="predicted"/>
<name>A0A136LYB6_9BACT</name>
<gene>
    <name evidence="1" type="ORF">TR69_WS6001000667</name>
</gene>
<evidence type="ECO:0000313" key="2">
    <source>
        <dbReference type="Proteomes" id="UP000070457"/>
    </source>
</evidence>